<keyword evidence="1" id="KW-0472">Membrane</keyword>
<proteinExistence type="predicted"/>
<sequence>MNHSASNSLGQQRGAVLMVSLIVLLVITLMGVSAARTVLLEEKMTFASRDAKLALEVAESAVKVAVMEIYDMEDTSGFGTQAYGHLHNPGEGPADLQDPEIWGVDATTTQTKSASFTMAGHTLQGRYYIELGDTVDDATLFRIVAQGRGLSDTTARTLIVHYKKKF</sequence>
<gene>
    <name evidence="3" type="ORF">Maes01_01621</name>
</gene>
<dbReference type="EMBL" id="BAABRT010000011">
    <property type="protein sequence ID" value="GAA5525061.1"/>
    <property type="molecule type" value="Genomic_DNA"/>
</dbReference>
<comment type="caution">
    <text evidence="3">The sequence shown here is derived from an EMBL/GenBank/DDBJ whole genome shotgun (WGS) entry which is preliminary data.</text>
</comment>
<keyword evidence="1" id="KW-1133">Transmembrane helix</keyword>
<keyword evidence="1" id="KW-0812">Transmembrane</keyword>
<dbReference type="Proteomes" id="UP001408594">
    <property type="component" value="Unassembled WGS sequence"/>
</dbReference>
<reference evidence="3 4" key="1">
    <citation type="submission" date="2024-02" db="EMBL/GenBank/DDBJ databases">
        <title>Microbulbifer aestuariivivens NBRC 112533.</title>
        <authorList>
            <person name="Ichikawa N."/>
            <person name="Katano-Makiyama Y."/>
            <person name="Hidaka K."/>
        </authorList>
    </citation>
    <scope>NUCLEOTIDE SEQUENCE [LARGE SCALE GENOMIC DNA]</scope>
    <source>
        <strain evidence="3 4">NBRC 112533</strain>
    </source>
</reference>
<protein>
    <recommendedName>
        <fullName evidence="2">Type 4 fimbrial biogenesis protein PilX N-terminal domain-containing protein</fullName>
    </recommendedName>
</protein>
<feature type="domain" description="Type 4 fimbrial biogenesis protein PilX N-terminal" evidence="2">
    <location>
        <begin position="13"/>
        <end position="62"/>
    </location>
</feature>
<accession>A0ABP9WPE3</accession>
<evidence type="ECO:0000259" key="2">
    <source>
        <dbReference type="Pfam" id="PF14341"/>
    </source>
</evidence>
<dbReference type="Pfam" id="PF14341">
    <property type="entry name" value="PilX_N"/>
    <property type="match status" value="1"/>
</dbReference>
<dbReference type="InterPro" id="IPR025746">
    <property type="entry name" value="PilX_N_dom"/>
</dbReference>
<keyword evidence="4" id="KW-1185">Reference proteome</keyword>
<feature type="transmembrane region" description="Helical" evidence="1">
    <location>
        <begin position="15"/>
        <end position="39"/>
    </location>
</feature>
<evidence type="ECO:0000313" key="3">
    <source>
        <dbReference type="EMBL" id="GAA5525061.1"/>
    </source>
</evidence>
<dbReference type="RefSeq" id="WP_345550438.1">
    <property type="nucleotide sequence ID" value="NZ_BAABRT010000011.1"/>
</dbReference>
<evidence type="ECO:0000313" key="4">
    <source>
        <dbReference type="Proteomes" id="UP001408594"/>
    </source>
</evidence>
<evidence type="ECO:0000256" key="1">
    <source>
        <dbReference type="SAM" id="Phobius"/>
    </source>
</evidence>
<name>A0ABP9WPE3_9GAMM</name>
<organism evidence="3 4">
    <name type="scientific">Microbulbifer aestuariivivens</name>
    <dbReference type="NCBI Taxonomy" id="1908308"/>
    <lineage>
        <taxon>Bacteria</taxon>
        <taxon>Pseudomonadati</taxon>
        <taxon>Pseudomonadota</taxon>
        <taxon>Gammaproteobacteria</taxon>
        <taxon>Cellvibrionales</taxon>
        <taxon>Microbulbiferaceae</taxon>
        <taxon>Microbulbifer</taxon>
    </lineage>
</organism>